<dbReference type="Gene3D" id="3.20.20.70">
    <property type="entry name" value="Aldolase class I"/>
    <property type="match status" value="1"/>
</dbReference>
<sequence length="567" mass="61755">MFSIAKPSTPLLLLLLLPLLTTALNTTFGHTPLLGYNTYNDVACSPNQTHLRTTIHALSTHALIAAGYKFFQLDCGWQGFTRSPNGSLTFDESVFPDGIAPLSALAREMGLVWSMYTNQGVYSCDTRSKEEGLRPGSLGFEREDARVFEGWGTGYVKVDNCYIEGAENNAPKDPRTDFPSRFQKMSTALQQVGIPGILVCQWGVPYQNPTDGSLQGPATWTPPMANSFRVSDDIAPGWANVLRIMNQNLHVIWNDNSGPGHWADMDLLEVGNSGMTIEEQASHFAIWAMFKSSLMISTNVPSMSEAVREILLNRDLIAINQDAAGKPVKLIQRFSHDKDVFAGPLENGDLAVLVLDHSNTSRVLELELALLGISEATVKNLWTGEIVENVFEIFSETVKPHGSLPLRLSNILLLPPPPSSGEEEEILWIEAESGLLSSDATLQPCSSCSNSTKVGSLTNSSSLTLTFPPLASSSTTTTTQNLLFDYINCEIGYLSSQGPNTRRAAISVNDGPVQEVLFPLSGYDWGRDVARAFVVSLEGFGGEGENRVRIGGVEGFAPDFDRVGWRG</sequence>
<dbReference type="GeneID" id="27897927"/>
<dbReference type="CDD" id="cd14792">
    <property type="entry name" value="GH27"/>
    <property type="match status" value="1"/>
</dbReference>
<evidence type="ECO:0000256" key="6">
    <source>
        <dbReference type="ARBA" id="ARBA00023295"/>
    </source>
</evidence>
<dbReference type="PRINTS" id="PR00740">
    <property type="entry name" value="GLHYDRLASE27"/>
</dbReference>
<dbReference type="InterPro" id="IPR013785">
    <property type="entry name" value="Aldolase_TIM"/>
</dbReference>
<dbReference type="Pfam" id="PF17801">
    <property type="entry name" value="Melibiase_C"/>
    <property type="match status" value="1"/>
</dbReference>
<evidence type="ECO:0000259" key="9">
    <source>
        <dbReference type="Pfam" id="PF17801"/>
    </source>
</evidence>
<evidence type="ECO:0000256" key="8">
    <source>
        <dbReference type="SAM" id="SignalP"/>
    </source>
</evidence>
<dbReference type="EC" id="3.2.1.22" evidence="3 7"/>
<feature type="domain" description="Alpha galactosidase C-terminal" evidence="9">
    <location>
        <begin position="336"/>
        <end position="408"/>
    </location>
</feature>
<dbReference type="SUPFAM" id="SSF51445">
    <property type="entry name" value="(Trans)glycosidases"/>
    <property type="match status" value="1"/>
</dbReference>
<gene>
    <name evidence="10" type="ORF">SEPMUDRAFT_109593</name>
</gene>
<proteinExistence type="inferred from homology"/>
<dbReference type="InterPro" id="IPR041233">
    <property type="entry name" value="Melibiase_C"/>
</dbReference>
<dbReference type="PANTHER" id="PTHR11452">
    <property type="entry name" value="ALPHA-GALACTOSIDASE/ALPHA-N-ACETYLGALACTOSAMINIDASE"/>
    <property type="match status" value="1"/>
</dbReference>
<evidence type="ECO:0000256" key="5">
    <source>
        <dbReference type="ARBA" id="ARBA00022801"/>
    </source>
</evidence>
<keyword evidence="7" id="KW-1015">Disulfide bond</keyword>
<dbReference type="InterPro" id="IPR017853">
    <property type="entry name" value="GH"/>
</dbReference>
<evidence type="ECO:0000256" key="2">
    <source>
        <dbReference type="ARBA" id="ARBA00009743"/>
    </source>
</evidence>
<protein>
    <recommendedName>
        <fullName evidence="3 7">Alpha-galactosidase</fullName>
        <ecNumber evidence="3 7">3.2.1.22</ecNumber>
    </recommendedName>
    <alternativeName>
        <fullName evidence="7">Melibiase</fullName>
    </alternativeName>
</protein>
<dbReference type="Proteomes" id="UP000016931">
    <property type="component" value="Unassembled WGS sequence"/>
</dbReference>
<dbReference type="OMA" id="LSGYNWD"/>
<comment type="catalytic activity">
    <reaction evidence="1 7">
        <text>Hydrolysis of terminal, non-reducing alpha-D-galactose residues in alpha-D-galactosides, including galactose oligosaccharides, galactomannans and galactolipids.</text>
        <dbReference type="EC" id="3.2.1.22"/>
    </reaction>
</comment>
<name>M3CER5_SPHMS</name>
<dbReference type="AlphaFoldDB" id="M3CER5"/>
<dbReference type="RefSeq" id="XP_016759657.1">
    <property type="nucleotide sequence ID" value="XM_016900790.1"/>
</dbReference>
<organism evidence="10 11">
    <name type="scientific">Sphaerulina musiva (strain SO2202)</name>
    <name type="common">Poplar stem canker fungus</name>
    <name type="synonym">Septoria musiva</name>
    <dbReference type="NCBI Taxonomy" id="692275"/>
    <lineage>
        <taxon>Eukaryota</taxon>
        <taxon>Fungi</taxon>
        <taxon>Dikarya</taxon>
        <taxon>Ascomycota</taxon>
        <taxon>Pezizomycotina</taxon>
        <taxon>Dothideomycetes</taxon>
        <taxon>Dothideomycetidae</taxon>
        <taxon>Mycosphaerellales</taxon>
        <taxon>Mycosphaerellaceae</taxon>
        <taxon>Sphaerulina</taxon>
    </lineage>
</organism>
<dbReference type="CDD" id="cd04081">
    <property type="entry name" value="CBM35_galactosidase-like"/>
    <property type="match status" value="1"/>
</dbReference>
<dbReference type="PANTHER" id="PTHR11452:SF75">
    <property type="entry name" value="ALPHA-GALACTOSIDASE MEL1"/>
    <property type="match status" value="1"/>
</dbReference>
<reference evidence="10 11" key="1">
    <citation type="journal article" date="2012" name="PLoS Pathog.">
        <title>Diverse lifestyles and strategies of plant pathogenesis encoded in the genomes of eighteen Dothideomycetes fungi.</title>
        <authorList>
            <person name="Ohm R.A."/>
            <person name="Feau N."/>
            <person name="Henrissat B."/>
            <person name="Schoch C.L."/>
            <person name="Horwitz B.A."/>
            <person name="Barry K.W."/>
            <person name="Condon B.J."/>
            <person name="Copeland A.C."/>
            <person name="Dhillon B."/>
            <person name="Glaser F."/>
            <person name="Hesse C.N."/>
            <person name="Kosti I."/>
            <person name="LaButti K."/>
            <person name="Lindquist E.A."/>
            <person name="Lucas S."/>
            <person name="Salamov A.A."/>
            <person name="Bradshaw R.E."/>
            <person name="Ciuffetti L."/>
            <person name="Hamelin R.C."/>
            <person name="Kema G.H.J."/>
            <person name="Lawrence C."/>
            <person name="Scott J.A."/>
            <person name="Spatafora J.W."/>
            <person name="Turgeon B.G."/>
            <person name="de Wit P.J.G.M."/>
            <person name="Zhong S."/>
            <person name="Goodwin S.B."/>
            <person name="Grigoriev I.V."/>
        </authorList>
    </citation>
    <scope>NUCLEOTIDE SEQUENCE [LARGE SCALE GENOMIC DNA]</scope>
    <source>
        <strain evidence="10 11">SO2202</strain>
    </source>
</reference>
<dbReference type="GO" id="GO:0004557">
    <property type="term" value="F:alpha-galactosidase activity"/>
    <property type="evidence" value="ECO:0007669"/>
    <property type="project" value="UniProtKB-EC"/>
</dbReference>
<keyword evidence="5 7" id="KW-0378">Hydrolase</keyword>
<evidence type="ECO:0000256" key="4">
    <source>
        <dbReference type="ARBA" id="ARBA00022729"/>
    </source>
</evidence>
<evidence type="ECO:0000313" key="10">
    <source>
        <dbReference type="EMBL" id="EMF11536.1"/>
    </source>
</evidence>
<accession>M3CER5</accession>
<keyword evidence="6 7" id="KW-0326">Glycosidase</keyword>
<feature type="chain" id="PRO_5004031827" description="Alpha-galactosidase" evidence="8">
    <location>
        <begin position="24"/>
        <end position="567"/>
    </location>
</feature>
<evidence type="ECO:0000313" key="11">
    <source>
        <dbReference type="Proteomes" id="UP000016931"/>
    </source>
</evidence>
<dbReference type="eggNOG" id="KOG2366">
    <property type="taxonomic scope" value="Eukaryota"/>
</dbReference>
<dbReference type="GO" id="GO:0005975">
    <property type="term" value="P:carbohydrate metabolic process"/>
    <property type="evidence" value="ECO:0007669"/>
    <property type="project" value="InterPro"/>
</dbReference>
<dbReference type="SUPFAM" id="SSF51011">
    <property type="entry name" value="Glycosyl hydrolase domain"/>
    <property type="match status" value="1"/>
</dbReference>
<dbReference type="InterPro" id="IPR002241">
    <property type="entry name" value="Glyco_hydro_27"/>
</dbReference>
<evidence type="ECO:0000256" key="1">
    <source>
        <dbReference type="ARBA" id="ARBA00001255"/>
    </source>
</evidence>
<dbReference type="Pfam" id="PF16499">
    <property type="entry name" value="Melibiase_2"/>
    <property type="match status" value="1"/>
</dbReference>
<dbReference type="OrthoDB" id="5795902at2759"/>
<keyword evidence="4 8" id="KW-0732">Signal</keyword>
<dbReference type="HOGENOM" id="CLU_013093_3_0_1"/>
<evidence type="ECO:0000256" key="3">
    <source>
        <dbReference type="ARBA" id="ARBA00012755"/>
    </source>
</evidence>
<feature type="signal peptide" evidence="8">
    <location>
        <begin position="1"/>
        <end position="23"/>
    </location>
</feature>
<evidence type="ECO:0000256" key="7">
    <source>
        <dbReference type="RuleBase" id="RU361168"/>
    </source>
</evidence>
<keyword evidence="11" id="KW-1185">Reference proteome</keyword>
<dbReference type="Gene3D" id="2.60.120.260">
    <property type="entry name" value="Galactose-binding domain-like"/>
    <property type="match status" value="1"/>
</dbReference>
<dbReference type="InterPro" id="IPR013780">
    <property type="entry name" value="Glyco_hydro_b"/>
</dbReference>
<comment type="similarity">
    <text evidence="2 7">Belongs to the glycosyl hydrolase 27 family.</text>
</comment>
<dbReference type="EMBL" id="KB456266">
    <property type="protein sequence ID" value="EMF11536.1"/>
    <property type="molecule type" value="Genomic_DNA"/>
</dbReference>
<dbReference type="STRING" id="692275.M3CER5"/>
<dbReference type="Gene3D" id="2.60.40.1180">
    <property type="entry name" value="Golgi alpha-mannosidase II"/>
    <property type="match status" value="1"/>
</dbReference>